<evidence type="ECO:0000313" key="2">
    <source>
        <dbReference type="EMBL" id="KIM55836.1"/>
    </source>
</evidence>
<reference evidence="2 3" key="1">
    <citation type="submission" date="2014-04" db="EMBL/GenBank/DDBJ databases">
        <authorList>
            <consortium name="DOE Joint Genome Institute"/>
            <person name="Kuo A."/>
            <person name="Kohler A."/>
            <person name="Nagy L.G."/>
            <person name="Floudas D."/>
            <person name="Copeland A."/>
            <person name="Barry K.W."/>
            <person name="Cichocki N."/>
            <person name="Veneault-Fourrey C."/>
            <person name="LaButti K."/>
            <person name="Lindquist E.A."/>
            <person name="Lipzen A."/>
            <person name="Lundell T."/>
            <person name="Morin E."/>
            <person name="Murat C."/>
            <person name="Sun H."/>
            <person name="Tunlid A."/>
            <person name="Henrissat B."/>
            <person name="Grigoriev I.V."/>
            <person name="Hibbett D.S."/>
            <person name="Martin F."/>
            <person name="Nordberg H.P."/>
            <person name="Cantor M.N."/>
            <person name="Hua S.X."/>
        </authorList>
    </citation>
    <scope>NUCLEOTIDE SEQUENCE [LARGE SCALE GENOMIC DNA]</scope>
    <source>
        <strain evidence="2 3">Foug A</strain>
    </source>
</reference>
<reference evidence="3" key="2">
    <citation type="submission" date="2015-01" db="EMBL/GenBank/DDBJ databases">
        <title>Evolutionary Origins and Diversification of the Mycorrhizal Mutualists.</title>
        <authorList>
            <consortium name="DOE Joint Genome Institute"/>
            <consortium name="Mycorrhizal Genomics Consortium"/>
            <person name="Kohler A."/>
            <person name="Kuo A."/>
            <person name="Nagy L.G."/>
            <person name="Floudas D."/>
            <person name="Copeland A."/>
            <person name="Barry K.W."/>
            <person name="Cichocki N."/>
            <person name="Veneault-Fourrey C."/>
            <person name="LaButti K."/>
            <person name="Lindquist E.A."/>
            <person name="Lipzen A."/>
            <person name="Lundell T."/>
            <person name="Morin E."/>
            <person name="Murat C."/>
            <person name="Riley R."/>
            <person name="Ohm R."/>
            <person name="Sun H."/>
            <person name="Tunlid A."/>
            <person name="Henrissat B."/>
            <person name="Grigoriev I.V."/>
            <person name="Hibbett D.S."/>
            <person name="Martin F."/>
        </authorList>
    </citation>
    <scope>NUCLEOTIDE SEQUENCE [LARGE SCALE GENOMIC DNA]</scope>
    <source>
        <strain evidence="3">Foug A</strain>
    </source>
</reference>
<keyword evidence="3" id="KW-1185">Reference proteome</keyword>
<evidence type="ECO:0000313" key="3">
    <source>
        <dbReference type="Proteomes" id="UP000053989"/>
    </source>
</evidence>
<dbReference type="HOGENOM" id="CLU_115058_0_0_1"/>
<feature type="compositionally biased region" description="Polar residues" evidence="1">
    <location>
        <begin position="31"/>
        <end position="40"/>
    </location>
</feature>
<proteinExistence type="predicted"/>
<dbReference type="AlphaFoldDB" id="A0A0C3DID9"/>
<gene>
    <name evidence="2" type="ORF">SCLCIDRAFT_279776</name>
</gene>
<sequence>MAFNERNISGNMGAYPDVGNPAAHSSAVDPSKTSASATQERSARGDRDARRAMRRYSGVVEGHPGIIESTHIEPLDEDYKEDEGGRGRTMEQSMPVQAQSLKERVTTAAEGTANIVYGIATGDQKAMQAGKEALGLDM</sequence>
<name>A0A0C3DID9_9AGAM</name>
<protein>
    <submittedName>
        <fullName evidence="2">Uncharacterized protein</fullName>
    </submittedName>
</protein>
<dbReference type="Proteomes" id="UP000053989">
    <property type="component" value="Unassembled WGS sequence"/>
</dbReference>
<dbReference type="EMBL" id="KN822126">
    <property type="protein sequence ID" value="KIM55836.1"/>
    <property type="molecule type" value="Genomic_DNA"/>
</dbReference>
<dbReference type="OrthoDB" id="2581931at2759"/>
<feature type="region of interest" description="Disordered" evidence="1">
    <location>
        <begin position="76"/>
        <end position="95"/>
    </location>
</feature>
<evidence type="ECO:0000256" key="1">
    <source>
        <dbReference type="SAM" id="MobiDB-lite"/>
    </source>
</evidence>
<dbReference type="InParanoid" id="A0A0C3DID9"/>
<feature type="compositionally biased region" description="Basic and acidic residues" evidence="1">
    <location>
        <begin position="41"/>
        <end position="51"/>
    </location>
</feature>
<organism evidence="2 3">
    <name type="scientific">Scleroderma citrinum Foug A</name>
    <dbReference type="NCBI Taxonomy" id="1036808"/>
    <lineage>
        <taxon>Eukaryota</taxon>
        <taxon>Fungi</taxon>
        <taxon>Dikarya</taxon>
        <taxon>Basidiomycota</taxon>
        <taxon>Agaricomycotina</taxon>
        <taxon>Agaricomycetes</taxon>
        <taxon>Agaricomycetidae</taxon>
        <taxon>Boletales</taxon>
        <taxon>Sclerodermatineae</taxon>
        <taxon>Sclerodermataceae</taxon>
        <taxon>Scleroderma</taxon>
    </lineage>
</organism>
<feature type="region of interest" description="Disordered" evidence="1">
    <location>
        <begin position="1"/>
        <end position="51"/>
    </location>
</feature>
<accession>A0A0C3DID9</accession>
<feature type="compositionally biased region" description="Polar residues" evidence="1">
    <location>
        <begin position="1"/>
        <end position="10"/>
    </location>
</feature>